<dbReference type="PANTHER" id="PTHR31672:SF13">
    <property type="entry name" value="F-BOX PROTEIN CPR30-LIKE"/>
    <property type="match status" value="1"/>
</dbReference>
<dbReference type="NCBIfam" id="TIGR01640">
    <property type="entry name" value="F_box_assoc_1"/>
    <property type="match status" value="1"/>
</dbReference>
<evidence type="ECO:0000259" key="1">
    <source>
        <dbReference type="Pfam" id="PF08268"/>
    </source>
</evidence>
<dbReference type="InterPro" id="IPR013187">
    <property type="entry name" value="F-box-assoc_dom_typ3"/>
</dbReference>
<reference evidence="2" key="2">
    <citation type="submission" date="2021-03" db="UniProtKB">
        <authorList>
            <consortium name="EnsemblPlants"/>
        </authorList>
    </citation>
    <scope>IDENTIFICATION</scope>
</reference>
<feature type="domain" description="F-box associated beta-propeller type 3" evidence="1">
    <location>
        <begin position="51"/>
        <end position="199"/>
    </location>
</feature>
<evidence type="ECO:0000313" key="2">
    <source>
        <dbReference type="EnsemblPlants" id="AUR62002647-RA:cds"/>
    </source>
</evidence>
<dbReference type="InterPro" id="IPR050796">
    <property type="entry name" value="SCF_F-box_component"/>
</dbReference>
<dbReference type="Gramene" id="AUR62002647-RA">
    <property type="protein sequence ID" value="AUR62002647-RA:cds"/>
    <property type="gene ID" value="AUR62002647"/>
</dbReference>
<organism evidence="2 3">
    <name type="scientific">Chenopodium quinoa</name>
    <name type="common">Quinoa</name>
    <dbReference type="NCBI Taxonomy" id="63459"/>
    <lineage>
        <taxon>Eukaryota</taxon>
        <taxon>Viridiplantae</taxon>
        <taxon>Streptophyta</taxon>
        <taxon>Embryophyta</taxon>
        <taxon>Tracheophyta</taxon>
        <taxon>Spermatophyta</taxon>
        <taxon>Magnoliopsida</taxon>
        <taxon>eudicotyledons</taxon>
        <taxon>Gunneridae</taxon>
        <taxon>Pentapetalae</taxon>
        <taxon>Caryophyllales</taxon>
        <taxon>Chenopodiaceae</taxon>
        <taxon>Chenopodioideae</taxon>
        <taxon>Atripliceae</taxon>
        <taxon>Chenopodium</taxon>
    </lineage>
</organism>
<sequence length="209" mass="24118">MVQSHINNDYTNNSSKNTTFLAYNGVATLIDYIPDDHLINEFRFYDLDFREIVASCNGFVQFLVRNSSRPYSWLDTLRLVNPITRRCLVLHEEMYTFPWPDLDCGLGYGSKTGLLKVVRLGYRHGLSAKITAEVMTVRDEGDCAWKVMDTELFGFTSIRSKPVVLNGALHWLVDCDNLILRFDIDKEKFDFISSPCTSNTPSEINRRRR</sequence>
<dbReference type="EnsemblPlants" id="AUR62002647-RA">
    <property type="protein sequence ID" value="AUR62002647-RA:cds"/>
    <property type="gene ID" value="AUR62002647"/>
</dbReference>
<dbReference type="InterPro" id="IPR017451">
    <property type="entry name" value="F-box-assoc_interact_dom"/>
</dbReference>
<dbReference type="Proteomes" id="UP000596660">
    <property type="component" value="Unplaced"/>
</dbReference>
<evidence type="ECO:0000313" key="3">
    <source>
        <dbReference type="Proteomes" id="UP000596660"/>
    </source>
</evidence>
<accession>A0A803KUD9</accession>
<protein>
    <recommendedName>
        <fullName evidence="1">F-box associated beta-propeller type 3 domain-containing protein</fullName>
    </recommendedName>
</protein>
<name>A0A803KUD9_CHEQI</name>
<proteinExistence type="predicted"/>
<dbReference type="PANTHER" id="PTHR31672">
    <property type="entry name" value="BNACNNG10540D PROTEIN"/>
    <property type="match status" value="1"/>
</dbReference>
<dbReference type="Pfam" id="PF08268">
    <property type="entry name" value="FBA_3"/>
    <property type="match status" value="1"/>
</dbReference>
<keyword evidence="3" id="KW-1185">Reference proteome</keyword>
<reference evidence="2" key="1">
    <citation type="journal article" date="2017" name="Nature">
        <title>The genome of Chenopodium quinoa.</title>
        <authorList>
            <person name="Jarvis D.E."/>
            <person name="Ho Y.S."/>
            <person name="Lightfoot D.J."/>
            <person name="Schmoeckel S.M."/>
            <person name="Li B."/>
            <person name="Borm T.J.A."/>
            <person name="Ohyanagi H."/>
            <person name="Mineta K."/>
            <person name="Michell C.T."/>
            <person name="Saber N."/>
            <person name="Kharbatia N.M."/>
            <person name="Rupper R.R."/>
            <person name="Sharp A.R."/>
            <person name="Dally N."/>
            <person name="Boughton B.A."/>
            <person name="Woo Y.H."/>
            <person name="Gao G."/>
            <person name="Schijlen E.G.W.M."/>
            <person name="Guo X."/>
            <person name="Momin A.A."/>
            <person name="Negrao S."/>
            <person name="Al-Babili S."/>
            <person name="Gehring C."/>
            <person name="Roessner U."/>
            <person name="Jung C."/>
            <person name="Murphy K."/>
            <person name="Arold S.T."/>
            <person name="Gojobori T."/>
            <person name="van der Linden C.G."/>
            <person name="van Loo E.N."/>
            <person name="Jellen E.N."/>
            <person name="Maughan P.J."/>
            <person name="Tester M."/>
        </authorList>
    </citation>
    <scope>NUCLEOTIDE SEQUENCE [LARGE SCALE GENOMIC DNA]</scope>
    <source>
        <strain evidence="2">cv. PI 614886</strain>
    </source>
</reference>
<dbReference type="AlphaFoldDB" id="A0A803KUD9"/>